<name>A0A2S7MWM8_9BACI</name>
<dbReference type="AlphaFoldDB" id="A0A2S7MWM8"/>
<dbReference type="EMBL" id="PKOZ01000013">
    <property type="protein sequence ID" value="PQD94165.1"/>
    <property type="molecule type" value="Genomic_DNA"/>
</dbReference>
<keyword evidence="1" id="KW-1133">Transmembrane helix</keyword>
<feature type="transmembrane region" description="Helical" evidence="1">
    <location>
        <begin position="156"/>
        <end position="179"/>
    </location>
</feature>
<organism evidence="2 3">
    <name type="scientific">Pradoshia eiseniae</name>
    <dbReference type="NCBI Taxonomy" id="2064768"/>
    <lineage>
        <taxon>Bacteria</taxon>
        <taxon>Bacillati</taxon>
        <taxon>Bacillota</taxon>
        <taxon>Bacilli</taxon>
        <taxon>Bacillales</taxon>
        <taxon>Bacillaceae</taxon>
        <taxon>Pradoshia</taxon>
    </lineage>
</organism>
<evidence type="ECO:0008006" key="4">
    <source>
        <dbReference type="Google" id="ProtNLM"/>
    </source>
</evidence>
<accession>A0A2S7MWM8</accession>
<dbReference type="RefSeq" id="WP_104850490.1">
    <property type="nucleotide sequence ID" value="NZ_PKOZ01000013.1"/>
</dbReference>
<evidence type="ECO:0000313" key="3">
    <source>
        <dbReference type="Proteomes" id="UP000239663"/>
    </source>
</evidence>
<gene>
    <name evidence="2" type="ORF">CYL18_15775</name>
</gene>
<proteinExistence type="predicted"/>
<keyword evidence="3" id="KW-1185">Reference proteome</keyword>
<feature type="transmembrane region" description="Helical" evidence="1">
    <location>
        <begin position="191"/>
        <end position="213"/>
    </location>
</feature>
<protein>
    <recommendedName>
        <fullName evidence="4">Yip1 domain-containing protein</fullName>
    </recommendedName>
</protein>
<dbReference type="OrthoDB" id="2455856at2"/>
<feature type="transmembrane region" description="Helical" evidence="1">
    <location>
        <begin position="83"/>
        <end position="101"/>
    </location>
</feature>
<reference evidence="2 3" key="1">
    <citation type="submission" date="2017-12" db="EMBL/GenBank/DDBJ databases">
        <title>Taxonomic description and draft genome of Pradoshia cofamensis Gen. nov., sp. nov., a thermotolerant bacillale isolated from anterior gut of earthworm Eisenia fetida.</title>
        <authorList>
            <person name="Saha T."/>
            <person name="Chakraborty R."/>
        </authorList>
    </citation>
    <scope>NUCLEOTIDE SEQUENCE [LARGE SCALE GENOMIC DNA]</scope>
    <source>
        <strain evidence="2 3">EAG3</strain>
    </source>
</reference>
<evidence type="ECO:0000313" key="2">
    <source>
        <dbReference type="EMBL" id="PQD94165.1"/>
    </source>
</evidence>
<feature type="transmembrane region" description="Helical" evidence="1">
    <location>
        <begin position="29"/>
        <end position="50"/>
    </location>
</feature>
<keyword evidence="1" id="KW-0472">Membrane</keyword>
<comment type="caution">
    <text evidence="2">The sequence shown here is derived from an EMBL/GenBank/DDBJ whole genome shotgun (WGS) entry which is preliminary data.</text>
</comment>
<keyword evidence="1" id="KW-0812">Transmembrane</keyword>
<sequence>MLETIRSAITPYEYKREIRQPMSIRQYSTYFTSLILYSLLLAGFSGYLGVGSESFSAVMEQTAEGRWETAKGIFLLGKATAGILAPLCFTLFFSILIWLVFEELNYGAVWRMQLMPLVIMLLGKTVELIMMILLRVPEHSSPLGLGVIAQSLIGQTFWIMLGAEMTVFVIWAAWSQYRLLYKGMGFNRRKVFAAISLSWIIYILFTTATSTLIHTLKVSL</sequence>
<dbReference type="Proteomes" id="UP000239663">
    <property type="component" value="Unassembled WGS sequence"/>
</dbReference>
<feature type="transmembrane region" description="Helical" evidence="1">
    <location>
        <begin position="113"/>
        <end position="136"/>
    </location>
</feature>
<evidence type="ECO:0000256" key="1">
    <source>
        <dbReference type="SAM" id="Phobius"/>
    </source>
</evidence>